<proteinExistence type="predicted"/>
<dbReference type="Proteomes" id="UP000243463">
    <property type="component" value="Unassembled WGS sequence"/>
</dbReference>
<sequence length="206" mass="22914">MAQDLQNIESIFDFFYLDHTKIKSFYAQLNGSGALTSIKKTKHIADAKKAEVSVGIPTVTGGKMSTDHSANSSAEHGYDGVPTMPREMINGLDALGYIYRDLIPENLGSLVLLNGCLNVTDVEVMKGIIKPSVDYMAEQMPSRTREDKKKAIQFKNQMRPLLDFIAQVPFALSCSLYVKNPNHQNLTEVWMSLSRDDISSQVHDIS</sequence>
<protein>
    <submittedName>
        <fullName evidence="1">Uncharacterized protein</fullName>
    </submittedName>
</protein>
<dbReference type="EMBL" id="FZLN01000001">
    <property type="protein sequence ID" value="SNQ28826.1"/>
    <property type="molecule type" value="Genomic_DNA"/>
</dbReference>
<name>A0A217EF51_9GAMM</name>
<evidence type="ECO:0000313" key="2">
    <source>
        <dbReference type="Proteomes" id="UP000243463"/>
    </source>
</evidence>
<dbReference type="AlphaFoldDB" id="A0A217EF51"/>
<dbReference type="Pfam" id="PF19952">
    <property type="entry name" value="DUF6414"/>
    <property type="match status" value="1"/>
</dbReference>
<accession>A0A217EF51</accession>
<dbReference type="InterPro" id="IPR045633">
    <property type="entry name" value="DUF6414"/>
</dbReference>
<dbReference type="RefSeq" id="WP_228149590.1">
    <property type="nucleotide sequence ID" value="NZ_FZLN01000001.1"/>
</dbReference>
<reference evidence="2" key="1">
    <citation type="submission" date="2017-06" db="EMBL/GenBank/DDBJ databases">
        <authorList>
            <person name="Varghese N."/>
            <person name="Submissions S."/>
        </authorList>
    </citation>
    <scope>NUCLEOTIDE SEQUENCE [LARGE SCALE GENOMIC DNA]</scope>
    <source>
        <strain evidence="2">ANC 5114</strain>
    </source>
</reference>
<evidence type="ECO:0000313" key="1">
    <source>
        <dbReference type="EMBL" id="SNQ28826.1"/>
    </source>
</evidence>
<gene>
    <name evidence="1" type="ORF">SAMN05444584_0754</name>
</gene>
<keyword evidence="2" id="KW-1185">Reference proteome</keyword>
<organism evidence="1 2">
    <name type="scientific">Acinetobacter apis</name>
    <dbReference type="NCBI Taxonomy" id="1229165"/>
    <lineage>
        <taxon>Bacteria</taxon>
        <taxon>Pseudomonadati</taxon>
        <taxon>Pseudomonadota</taxon>
        <taxon>Gammaproteobacteria</taxon>
        <taxon>Moraxellales</taxon>
        <taxon>Moraxellaceae</taxon>
        <taxon>Acinetobacter</taxon>
    </lineage>
</organism>